<dbReference type="Gene3D" id="3.40.33.10">
    <property type="entry name" value="CAP"/>
    <property type="match status" value="1"/>
</dbReference>
<name>A0A9N9IXC2_9GLOM</name>
<accession>A0A9N9IXC2</accession>
<comment type="caution">
    <text evidence="4">The sequence shown here is derived from an EMBL/GenBank/DDBJ whole genome shotgun (WGS) entry which is preliminary data.</text>
</comment>
<sequence>MKPFTSFLVVVFMFSNIVFVQCMNEQLMLQLVNAERSKAGAGPVSLNSAGENVAEGYSDEKSVMAGWMASPGHRDNILNPGFKDAGFAQAGTYWTQDFGSGGSGGSSGNSQSQPPAKGNSQSQPPAKGNSQ</sequence>
<dbReference type="Proteomes" id="UP000789405">
    <property type="component" value="Unassembled WGS sequence"/>
</dbReference>
<evidence type="ECO:0000256" key="1">
    <source>
        <dbReference type="SAM" id="MobiDB-lite"/>
    </source>
</evidence>
<dbReference type="PANTHER" id="PTHR31157:SF1">
    <property type="entry name" value="SCP DOMAIN-CONTAINING PROTEIN"/>
    <property type="match status" value="1"/>
</dbReference>
<dbReference type="SUPFAM" id="SSF55797">
    <property type="entry name" value="PR-1-like"/>
    <property type="match status" value="1"/>
</dbReference>
<feature type="signal peptide" evidence="2">
    <location>
        <begin position="1"/>
        <end position="22"/>
    </location>
</feature>
<protein>
    <submittedName>
        <fullName evidence="4">18188_t:CDS:1</fullName>
    </submittedName>
</protein>
<dbReference type="Pfam" id="PF00188">
    <property type="entry name" value="CAP"/>
    <property type="match status" value="1"/>
</dbReference>
<dbReference type="CDD" id="cd05379">
    <property type="entry name" value="CAP_bacterial"/>
    <property type="match status" value="1"/>
</dbReference>
<feature type="chain" id="PRO_5040137343" evidence="2">
    <location>
        <begin position="23"/>
        <end position="131"/>
    </location>
</feature>
<dbReference type="PANTHER" id="PTHR31157">
    <property type="entry name" value="SCP DOMAIN-CONTAINING PROTEIN"/>
    <property type="match status" value="1"/>
</dbReference>
<dbReference type="EMBL" id="CAJVPY010015858">
    <property type="protein sequence ID" value="CAG8754041.1"/>
    <property type="molecule type" value="Genomic_DNA"/>
</dbReference>
<evidence type="ECO:0000313" key="4">
    <source>
        <dbReference type="EMBL" id="CAG8754041.1"/>
    </source>
</evidence>
<organism evidence="4 5">
    <name type="scientific">Dentiscutata erythropus</name>
    <dbReference type="NCBI Taxonomy" id="1348616"/>
    <lineage>
        <taxon>Eukaryota</taxon>
        <taxon>Fungi</taxon>
        <taxon>Fungi incertae sedis</taxon>
        <taxon>Mucoromycota</taxon>
        <taxon>Glomeromycotina</taxon>
        <taxon>Glomeromycetes</taxon>
        <taxon>Diversisporales</taxon>
        <taxon>Gigasporaceae</taxon>
        <taxon>Dentiscutata</taxon>
    </lineage>
</organism>
<keyword evidence="5" id="KW-1185">Reference proteome</keyword>
<dbReference type="OrthoDB" id="568194at2759"/>
<feature type="non-terminal residue" evidence="4">
    <location>
        <position position="1"/>
    </location>
</feature>
<dbReference type="InterPro" id="IPR014044">
    <property type="entry name" value="CAP_dom"/>
</dbReference>
<dbReference type="AlphaFoldDB" id="A0A9N9IXC2"/>
<proteinExistence type="predicted"/>
<evidence type="ECO:0000259" key="3">
    <source>
        <dbReference type="Pfam" id="PF00188"/>
    </source>
</evidence>
<keyword evidence="2" id="KW-0732">Signal</keyword>
<reference evidence="4" key="1">
    <citation type="submission" date="2021-06" db="EMBL/GenBank/DDBJ databases">
        <authorList>
            <person name="Kallberg Y."/>
            <person name="Tangrot J."/>
            <person name="Rosling A."/>
        </authorList>
    </citation>
    <scope>NUCLEOTIDE SEQUENCE</scope>
    <source>
        <strain evidence="4">MA453B</strain>
    </source>
</reference>
<dbReference type="InterPro" id="IPR035940">
    <property type="entry name" value="CAP_sf"/>
</dbReference>
<evidence type="ECO:0000313" key="5">
    <source>
        <dbReference type="Proteomes" id="UP000789405"/>
    </source>
</evidence>
<evidence type="ECO:0000256" key="2">
    <source>
        <dbReference type="SAM" id="SignalP"/>
    </source>
</evidence>
<feature type="domain" description="SCP" evidence="3">
    <location>
        <begin position="50"/>
        <end position="91"/>
    </location>
</feature>
<feature type="compositionally biased region" description="Polar residues" evidence="1">
    <location>
        <begin position="118"/>
        <end position="131"/>
    </location>
</feature>
<gene>
    <name evidence="4" type="ORF">DERYTH_LOCUS17159</name>
</gene>
<feature type="region of interest" description="Disordered" evidence="1">
    <location>
        <begin position="96"/>
        <end position="131"/>
    </location>
</feature>